<reference evidence="1 2" key="1">
    <citation type="submission" date="2023-07" db="EMBL/GenBank/DDBJ databases">
        <title>Genomic Encyclopedia of Type Strains, Phase IV (KMG-IV): sequencing the most valuable type-strain genomes for metagenomic binning, comparative biology and taxonomic classification.</title>
        <authorList>
            <person name="Goeker M."/>
        </authorList>
    </citation>
    <scope>NUCLEOTIDE SEQUENCE [LARGE SCALE GENOMIC DNA]</scope>
    <source>
        <strain evidence="1 2">DSM 15561</strain>
    </source>
</reference>
<comment type="caution">
    <text evidence="1">The sequence shown here is derived from an EMBL/GenBank/DDBJ whole genome shotgun (WGS) entry which is preliminary data.</text>
</comment>
<name>A0ABU0LW95_9HYPH</name>
<proteinExistence type="predicted"/>
<dbReference type="EMBL" id="JAUSVR010000020">
    <property type="protein sequence ID" value="MDQ0513007.1"/>
    <property type="molecule type" value="Genomic_DNA"/>
</dbReference>
<protein>
    <recommendedName>
        <fullName evidence="3">IS630 family transposase</fullName>
    </recommendedName>
</protein>
<keyword evidence="2" id="KW-1185">Reference proteome</keyword>
<accession>A0ABU0LW95</accession>
<dbReference type="Proteomes" id="UP001235094">
    <property type="component" value="Unassembled WGS sequence"/>
</dbReference>
<evidence type="ECO:0008006" key="3">
    <source>
        <dbReference type="Google" id="ProtNLM"/>
    </source>
</evidence>
<gene>
    <name evidence="1" type="ORF">QOZ99_003923</name>
</gene>
<organism evidence="1 2">
    <name type="scientific">Ancylobacter amanitiformis</name>
    <dbReference type="NCBI Taxonomy" id="217069"/>
    <lineage>
        <taxon>Bacteria</taxon>
        <taxon>Pseudomonadati</taxon>
        <taxon>Pseudomonadota</taxon>
        <taxon>Alphaproteobacteria</taxon>
        <taxon>Hyphomicrobiales</taxon>
        <taxon>Xanthobacteraceae</taxon>
        <taxon>Ancylobacter</taxon>
    </lineage>
</organism>
<evidence type="ECO:0000313" key="1">
    <source>
        <dbReference type="EMBL" id="MDQ0513007.1"/>
    </source>
</evidence>
<sequence length="43" mass="5003">WMRKAQKRTIEDTWRHVGELVHAIDPTECANYIKNAGYASIKT</sequence>
<evidence type="ECO:0000313" key="2">
    <source>
        <dbReference type="Proteomes" id="UP001235094"/>
    </source>
</evidence>
<feature type="non-terminal residue" evidence="1">
    <location>
        <position position="1"/>
    </location>
</feature>